<evidence type="ECO:0000256" key="4">
    <source>
        <dbReference type="ARBA" id="ARBA00023163"/>
    </source>
</evidence>
<keyword evidence="3" id="KW-0238">DNA-binding</keyword>
<comment type="subcellular location">
    <subcellularLocation>
        <location evidence="1">Nucleus</location>
    </subcellularLocation>
</comment>
<dbReference type="GO" id="GO:0005634">
    <property type="term" value="C:nucleus"/>
    <property type="evidence" value="ECO:0007669"/>
    <property type="project" value="UniProtKB-SubCell"/>
</dbReference>
<evidence type="ECO:0000313" key="8">
    <source>
        <dbReference type="Proteomes" id="UP000237246"/>
    </source>
</evidence>
<dbReference type="GO" id="GO:0034751">
    <property type="term" value="C:aryl hydrocarbon receptor complex"/>
    <property type="evidence" value="ECO:0007669"/>
    <property type="project" value="TreeGrafter"/>
</dbReference>
<evidence type="ECO:0000259" key="6">
    <source>
        <dbReference type="PROSITE" id="PS50112"/>
    </source>
</evidence>
<keyword evidence="2" id="KW-0805">Transcription regulation</keyword>
<name>A0A2P4T071_BAMTH</name>
<dbReference type="CDD" id="cd00130">
    <property type="entry name" value="PAS"/>
    <property type="match status" value="1"/>
</dbReference>
<dbReference type="PANTHER" id="PTHR10649">
    <property type="entry name" value="ARYL HYDROCARBON RECEPTOR"/>
    <property type="match status" value="1"/>
</dbReference>
<dbReference type="InterPro" id="IPR035965">
    <property type="entry name" value="PAS-like_dom_sf"/>
</dbReference>
<dbReference type="SMART" id="SM00091">
    <property type="entry name" value="PAS"/>
    <property type="match status" value="1"/>
</dbReference>
<dbReference type="Pfam" id="PF00989">
    <property type="entry name" value="PAS"/>
    <property type="match status" value="1"/>
</dbReference>
<dbReference type="FunFam" id="3.30.450.20:FF:000056">
    <property type="entry name" value="aryl hydrocarbon receptor repressor"/>
    <property type="match status" value="1"/>
</dbReference>
<dbReference type="InterPro" id="IPR000014">
    <property type="entry name" value="PAS"/>
</dbReference>
<evidence type="ECO:0000313" key="7">
    <source>
        <dbReference type="EMBL" id="POI29736.1"/>
    </source>
</evidence>
<keyword evidence="4" id="KW-0804">Transcription</keyword>
<dbReference type="OrthoDB" id="7788762at2759"/>
<feature type="domain" description="PAS" evidence="6">
    <location>
        <begin position="10"/>
        <end position="80"/>
    </location>
</feature>
<evidence type="ECO:0000256" key="1">
    <source>
        <dbReference type="ARBA" id="ARBA00004123"/>
    </source>
</evidence>
<proteinExistence type="predicted"/>
<gene>
    <name evidence="7" type="ORF">CIB84_006514</name>
</gene>
<dbReference type="InterPro" id="IPR013767">
    <property type="entry name" value="PAS_fold"/>
</dbReference>
<organism evidence="7 8">
    <name type="scientific">Bambusicola thoracicus</name>
    <name type="common">Chinese bamboo-partridge</name>
    <name type="synonym">Perdix thoracica</name>
    <dbReference type="NCBI Taxonomy" id="9083"/>
    <lineage>
        <taxon>Eukaryota</taxon>
        <taxon>Metazoa</taxon>
        <taxon>Chordata</taxon>
        <taxon>Craniata</taxon>
        <taxon>Vertebrata</taxon>
        <taxon>Euteleostomi</taxon>
        <taxon>Archelosauria</taxon>
        <taxon>Archosauria</taxon>
        <taxon>Dinosauria</taxon>
        <taxon>Saurischia</taxon>
        <taxon>Theropoda</taxon>
        <taxon>Coelurosauria</taxon>
        <taxon>Aves</taxon>
        <taxon>Neognathae</taxon>
        <taxon>Galloanserae</taxon>
        <taxon>Galliformes</taxon>
        <taxon>Phasianidae</taxon>
        <taxon>Perdicinae</taxon>
        <taxon>Bambusicola</taxon>
    </lineage>
</organism>
<dbReference type="GO" id="GO:0006805">
    <property type="term" value="P:xenobiotic metabolic process"/>
    <property type="evidence" value="ECO:0007669"/>
    <property type="project" value="InterPro"/>
</dbReference>
<feature type="non-terminal residue" evidence="7">
    <location>
        <position position="221"/>
    </location>
</feature>
<dbReference type="PROSITE" id="PS50112">
    <property type="entry name" value="PAS"/>
    <property type="match status" value="1"/>
</dbReference>
<dbReference type="EMBL" id="PPHD01014199">
    <property type="protein sequence ID" value="POI29736.1"/>
    <property type="molecule type" value="Genomic_DNA"/>
</dbReference>
<protein>
    <recommendedName>
        <fullName evidence="6">PAS domain-containing protein</fullName>
    </recommendedName>
</protein>
<sequence length="221" mass="25352">MLNFHSVFKEPEMISRLKESLNGFALVVSADGMIFYASSTIVDYLGFHQTDVMHQNIYDYIHVDDRQDFCRQLHWAMNPPQMSGQQLQTETGEEYILSKLFKAQENDSTTTDYSSFLTRCFICRVRCLLDSTSGFLTMQFQGKLKFLFGQRKKSSSGAVLPPQLSLFCIVVPLLLPSVTEMKMKSLLVKAKHKADDAAVNTKYLQINRIAFSKIYRELPVY</sequence>
<dbReference type="GO" id="GO:0000976">
    <property type="term" value="F:transcription cis-regulatory region binding"/>
    <property type="evidence" value="ECO:0007669"/>
    <property type="project" value="TreeGrafter"/>
</dbReference>
<dbReference type="Gene3D" id="3.30.450.20">
    <property type="entry name" value="PAS domain"/>
    <property type="match status" value="1"/>
</dbReference>
<dbReference type="PANTHER" id="PTHR10649:SF3">
    <property type="entry name" value="ARYL HYDROCARBON RECEPTOR REPRESSOR"/>
    <property type="match status" value="1"/>
</dbReference>
<keyword evidence="5" id="KW-0539">Nucleus</keyword>
<dbReference type="Proteomes" id="UP000237246">
    <property type="component" value="Unassembled WGS sequence"/>
</dbReference>
<evidence type="ECO:0000256" key="2">
    <source>
        <dbReference type="ARBA" id="ARBA00023015"/>
    </source>
</evidence>
<keyword evidence="8" id="KW-1185">Reference proteome</keyword>
<dbReference type="InterPro" id="IPR039091">
    <property type="entry name" value="AHR/AHRR"/>
</dbReference>
<comment type="caution">
    <text evidence="7">The sequence shown here is derived from an EMBL/GenBank/DDBJ whole genome shotgun (WGS) entry which is preliminary data.</text>
</comment>
<dbReference type="SUPFAM" id="SSF55785">
    <property type="entry name" value="PYP-like sensor domain (PAS domain)"/>
    <property type="match status" value="1"/>
</dbReference>
<evidence type="ECO:0000256" key="3">
    <source>
        <dbReference type="ARBA" id="ARBA00023125"/>
    </source>
</evidence>
<reference evidence="7 8" key="1">
    <citation type="submission" date="2018-01" db="EMBL/GenBank/DDBJ databases">
        <title>Comparison of the Chinese Bamboo Partridge and Red Junglefowl genome sequences highlights the importance of demography in genome evolution.</title>
        <authorList>
            <person name="Tiley G.P."/>
            <person name="Kimball R.T."/>
            <person name="Braun E.L."/>
            <person name="Burleigh J.G."/>
        </authorList>
    </citation>
    <scope>NUCLEOTIDE SEQUENCE [LARGE SCALE GENOMIC DNA]</scope>
    <source>
        <strain evidence="7">RTK389</strain>
        <tissue evidence="7">Blood</tissue>
    </source>
</reference>
<accession>A0A2P4T071</accession>
<dbReference type="AlphaFoldDB" id="A0A2P4T071"/>
<evidence type="ECO:0000256" key="5">
    <source>
        <dbReference type="ARBA" id="ARBA00023242"/>
    </source>
</evidence>
<dbReference type="GO" id="GO:0004879">
    <property type="term" value="F:nuclear receptor activity"/>
    <property type="evidence" value="ECO:0007669"/>
    <property type="project" value="TreeGrafter"/>
</dbReference>